<dbReference type="STRING" id="589385.SAMN05421504_102829"/>
<dbReference type="Proteomes" id="UP000199515">
    <property type="component" value="Unassembled WGS sequence"/>
</dbReference>
<sequence length="256" mass="26536">MARPALALGGIALIGLGVVMGFGWWWPSSAEASGEVGAPIREVRIDNDNGTVKVHAANVTQTTVRQSFSYQWSKPGDAYKVDGERLVLGSCGWNCSVDYDVTVPLNTSVTGHVDSGGIELTGVASADVKADSGSVKITDVAGLVKVNVDSGDIDLSGIGQDIEVKTSSGSISGDRLRGKAEAKTDSGSIKLSLDTAQDVTARTDSGSVKITVPKDRYQVKGSTDSGSRDIDVVNDPSAPRTLQLDTDSGSVTVHVA</sequence>
<feature type="compositionally biased region" description="Polar residues" evidence="1">
    <location>
        <begin position="243"/>
        <end position="256"/>
    </location>
</feature>
<evidence type="ECO:0000256" key="1">
    <source>
        <dbReference type="SAM" id="MobiDB-lite"/>
    </source>
</evidence>
<protein>
    <submittedName>
        <fullName evidence="3">Putative adhesin</fullName>
    </submittedName>
</protein>
<gene>
    <name evidence="3" type="ORF">SAMN05421504_102829</name>
</gene>
<dbReference type="EMBL" id="FNON01000002">
    <property type="protein sequence ID" value="SDX25873.1"/>
    <property type="molecule type" value="Genomic_DNA"/>
</dbReference>
<evidence type="ECO:0000259" key="2">
    <source>
        <dbReference type="Pfam" id="PF13349"/>
    </source>
</evidence>
<dbReference type="AlphaFoldDB" id="A0A1H3A8B3"/>
<dbReference type="RefSeq" id="WP_091288666.1">
    <property type="nucleotide sequence ID" value="NZ_FNON01000002.1"/>
</dbReference>
<evidence type="ECO:0000313" key="4">
    <source>
        <dbReference type="Proteomes" id="UP000199515"/>
    </source>
</evidence>
<dbReference type="Pfam" id="PF13349">
    <property type="entry name" value="DUF4097"/>
    <property type="match status" value="1"/>
</dbReference>
<accession>A0A1H3A8B3</accession>
<name>A0A1H3A8B3_9PSEU</name>
<dbReference type="OrthoDB" id="4331847at2"/>
<reference evidence="3 4" key="1">
    <citation type="submission" date="2016-10" db="EMBL/GenBank/DDBJ databases">
        <authorList>
            <person name="de Groot N.N."/>
        </authorList>
    </citation>
    <scope>NUCLEOTIDE SEQUENCE [LARGE SCALE GENOMIC DNA]</scope>
    <source>
        <strain evidence="3 4">CPCC 202699</strain>
    </source>
</reference>
<organism evidence="3 4">
    <name type="scientific">Amycolatopsis xylanica</name>
    <dbReference type="NCBI Taxonomy" id="589385"/>
    <lineage>
        <taxon>Bacteria</taxon>
        <taxon>Bacillati</taxon>
        <taxon>Actinomycetota</taxon>
        <taxon>Actinomycetes</taxon>
        <taxon>Pseudonocardiales</taxon>
        <taxon>Pseudonocardiaceae</taxon>
        <taxon>Amycolatopsis</taxon>
    </lineage>
</organism>
<proteinExistence type="predicted"/>
<dbReference type="InterPro" id="IPR025164">
    <property type="entry name" value="Toastrack_DUF4097"/>
</dbReference>
<evidence type="ECO:0000313" key="3">
    <source>
        <dbReference type="EMBL" id="SDX25873.1"/>
    </source>
</evidence>
<feature type="region of interest" description="Disordered" evidence="1">
    <location>
        <begin position="218"/>
        <end position="256"/>
    </location>
</feature>
<feature type="domain" description="DUF4097" evidence="2">
    <location>
        <begin position="101"/>
        <end position="232"/>
    </location>
</feature>
<keyword evidence="4" id="KW-1185">Reference proteome</keyword>